<feature type="transmembrane region" description="Helical" evidence="1">
    <location>
        <begin position="20"/>
        <end position="42"/>
    </location>
</feature>
<keyword evidence="3" id="KW-1185">Reference proteome</keyword>
<proteinExistence type="predicted"/>
<reference evidence="2" key="1">
    <citation type="submission" date="2022-11" db="EMBL/GenBank/DDBJ databases">
        <title>Alteromonas sp. nov., isolated from sea water of the Qingdao.</title>
        <authorList>
            <person name="Wang Q."/>
        </authorList>
    </citation>
    <scope>NUCLEOTIDE SEQUENCE</scope>
    <source>
        <strain evidence="2">ASW11-7</strain>
    </source>
</reference>
<keyword evidence="1" id="KW-0472">Membrane</keyword>
<dbReference type="Proteomes" id="UP001142810">
    <property type="component" value="Unassembled WGS sequence"/>
</dbReference>
<protein>
    <recommendedName>
        <fullName evidence="4">DUF2127 domain-containing protein</fullName>
    </recommendedName>
</protein>
<dbReference type="RefSeq" id="WP_265616783.1">
    <property type="nucleotide sequence ID" value="NZ_JAPFRD010000009.1"/>
</dbReference>
<name>A0ABT3P5N7_9ALTE</name>
<evidence type="ECO:0000256" key="1">
    <source>
        <dbReference type="SAM" id="Phobius"/>
    </source>
</evidence>
<dbReference type="EMBL" id="JAPFRD010000009">
    <property type="protein sequence ID" value="MCW8108086.1"/>
    <property type="molecule type" value="Genomic_DNA"/>
</dbReference>
<accession>A0ABT3P5N7</accession>
<feature type="transmembrane region" description="Helical" evidence="1">
    <location>
        <begin position="72"/>
        <end position="92"/>
    </location>
</feature>
<feature type="transmembrane region" description="Helical" evidence="1">
    <location>
        <begin position="104"/>
        <end position="123"/>
    </location>
</feature>
<sequence length="152" mass="17057">MAHFRGLHSYITSLTHLVGWLIILYFVLFGIVRVGVGAALFLQSQTLIDLVPLQDALLETQSFINARLNEQLVVFTLPIYFLYIFLMGGILLTGAYGVIKRKPFGFYCLFLYLTMHAGLFLNFQEINPKLTGLAVAAAAWVVLYVVRKPVKG</sequence>
<feature type="transmembrane region" description="Helical" evidence="1">
    <location>
        <begin position="129"/>
        <end position="146"/>
    </location>
</feature>
<comment type="caution">
    <text evidence="2">The sequence shown here is derived from an EMBL/GenBank/DDBJ whole genome shotgun (WGS) entry which is preliminary data.</text>
</comment>
<evidence type="ECO:0000313" key="2">
    <source>
        <dbReference type="EMBL" id="MCW8108086.1"/>
    </source>
</evidence>
<keyword evidence="1" id="KW-1133">Transmembrane helix</keyword>
<evidence type="ECO:0000313" key="3">
    <source>
        <dbReference type="Proteomes" id="UP001142810"/>
    </source>
</evidence>
<evidence type="ECO:0008006" key="4">
    <source>
        <dbReference type="Google" id="ProtNLM"/>
    </source>
</evidence>
<gene>
    <name evidence="2" type="ORF">OPS25_06225</name>
</gene>
<organism evidence="2 3">
    <name type="scientific">Alteromonas aquimaris</name>
    <dbReference type="NCBI Taxonomy" id="2998417"/>
    <lineage>
        <taxon>Bacteria</taxon>
        <taxon>Pseudomonadati</taxon>
        <taxon>Pseudomonadota</taxon>
        <taxon>Gammaproteobacteria</taxon>
        <taxon>Alteromonadales</taxon>
        <taxon>Alteromonadaceae</taxon>
        <taxon>Alteromonas/Salinimonas group</taxon>
        <taxon>Alteromonas</taxon>
    </lineage>
</organism>
<keyword evidence="1" id="KW-0812">Transmembrane</keyword>